<evidence type="ECO:0008006" key="3">
    <source>
        <dbReference type="Google" id="ProtNLM"/>
    </source>
</evidence>
<proteinExistence type="predicted"/>
<sequence>MRITALRRALGQPEDGPTALMLAEDAAEIEGTLRHLLGLGFGRVVAVLPDDLEAPAIGDPRLHLVTAETRGPGRAEALLDAALAAAPPGLWLHWCHNAEYLLFPHCESRGVEELCRFVEGERRAVVGGCIVDLYPADVAAHPDGVAPGAACFDRIGYVAMPRHDEAGQQLPRQVRILGGLRRRFAEHADPARHDLARPMLLRVAPGMRRDPDGRFAPPEYDTIEGPWHRSPTAALASFRAAKALRRNPASRAAATRLRWAGSARFDGTSRQLLEAGLMEPGQWV</sequence>
<gene>
    <name evidence="1" type="ORF">SAMN04488567_3412</name>
</gene>
<keyword evidence="2" id="KW-1185">Reference proteome</keyword>
<dbReference type="RefSeq" id="WP_090113958.1">
    <property type="nucleotide sequence ID" value="NZ_FNAT01000007.1"/>
</dbReference>
<protein>
    <recommendedName>
        <fullName evidence="3">Glycosyl transferase family 2</fullName>
    </recommendedName>
</protein>
<accession>A0A1G7ICZ6</accession>
<dbReference type="OrthoDB" id="7820657at2"/>
<evidence type="ECO:0000313" key="2">
    <source>
        <dbReference type="Proteomes" id="UP000198922"/>
    </source>
</evidence>
<evidence type="ECO:0000313" key="1">
    <source>
        <dbReference type="EMBL" id="SDF10458.1"/>
    </source>
</evidence>
<organism evidence="1 2">
    <name type="scientific">Limimaricola pyoseonensis</name>
    <dbReference type="NCBI Taxonomy" id="521013"/>
    <lineage>
        <taxon>Bacteria</taxon>
        <taxon>Pseudomonadati</taxon>
        <taxon>Pseudomonadota</taxon>
        <taxon>Alphaproteobacteria</taxon>
        <taxon>Rhodobacterales</taxon>
        <taxon>Paracoccaceae</taxon>
        <taxon>Limimaricola</taxon>
    </lineage>
</organism>
<dbReference type="STRING" id="521013.SAMN04488567_3412"/>
<reference evidence="2" key="1">
    <citation type="submission" date="2016-10" db="EMBL/GenBank/DDBJ databases">
        <authorList>
            <person name="Varghese N."/>
            <person name="Submissions S."/>
        </authorList>
    </citation>
    <scope>NUCLEOTIDE SEQUENCE [LARGE SCALE GENOMIC DNA]</scope>
    <source>
        <strain evidence="2">DSM 21424</strain>
    </source>
</reference>
<dbReference type="Proteomes" id="UP000198922">
    <property type="component" value="Unassembled WGS sequence"/>
</dbReference>
<dbReference type="AlphaFoldDB" id="A0A1G7ICZ6"/>
<dbReference type="EMBL" id="FNAT01000007">
    <property type="protein sequence ID" value="SDF10458.1"/>
    <property type="molecule type" value="Genomic_DNA"/>
</dbReference>
<name>A0A1G7ICZ6_9RHOB</name>